<dbReference type="PANTHER" id="PTHR22605:SF1">
    <property type="entry name" value="RZ-TYPE DOMAIN-CONTAINING PROTEIN"/>
    <property type="match status" value="1"/>
</dbReference>
<dbReference type="GO" id="GO:0016887">
    <property type="term" value="F:ATP hydrolysis activity"/>
    <property type="evidence" value="ECO:0007669"/>
    <property type="project" value="InterPro"/>
</dbReference>
<accession>X6LEZ2</accession>
<feature type="transmembrane region" description="Helical" evidence="1">
    <location>
        <begin position="141"/>
        <end position="159"/>
    </location>
</feature>
<evidence type="ECO:0000313" key="3">
    <source>
        <dbReference type="Proteomes" id="UP000023152"/>
    </source>
</evidence>
<comment type="caution">
    <text evidence="2">The sequence shown here is derived from an EMBL/GenBank/DDBJ whole genome shotgun (WGS) entry which is preliminary data.</text>
</comment>
<reference evidence="2 3" key="1">
    <citation type="journal article" date="2013" name="Curr. Biol.">
        <title>The Genome of the Foraminiferan Reticulomyxa filosa.</title>
        <authorList>
            <person name="Glockner G."/>
            <person name="Hulsmann N."/>
            <person name="Schleicher M."/>
            <person name="Noegel A.A."/>
            <person name="Eichinger L."/>
            <person name="Gallinger C."/>
            <person name="Pawlowski J."/>
            <person name="Sierra R."/>
            <person name="Euteneuer U."/>
            <person name="Pillet L."/>
            <person name="Moustafa A."/>
            <person name="Platzer M."/>
            <person name="Groth M."/>
            <person name="Szafranski K."/>
            <person name="Schliwa M."/>
        </authorList>
    </citation>
    <scope>NUCLEOTIDE SEQUENCE [LARGE SCALE GENOMIC DNA]</scope>
</reference>
<keyword evidence="1" id="KW-0812">Transmembrane</keyword>
<organism evidence="2 3">
    <name type="scientific">Reticulomyxa filosa</name>
    <dbReference type="NCBI Taxonomy" id="46433"/>
    <lineage>
        <taxon>Eukaryota</taxon>
        <taxon>Sar</taxon>
        <taxon>Rhizaria</taxon>
        <taxon>Retaria</taxon>
        <taxon>Foraminifera</taxon>
        <taxon>Monothalamids</taxon>
        <taxon>Reticulomyxidae</taxon>
        <taxon>Reticulomyxa</taxon>
    </lineage>
</organism>
<dbReference type="InterPro" id="IPR031248">
    <property type="entry name" value="RNF213"/>
</dbReference>
<dbReference type="PANTHER" id="PTHR22605">
    <property type="entry name" value="RZ-TYPE DOMAIN-CONTAINING PROTEIN"/>
    <property type="match status" value="1"/>
</dbReference>
<protein>
    <submittedName>
        <fullName evidence="2">Uncharacterized protein</fullName>
    </submittedName>
</protein>
<dbReference type="Proteomes" id="UP000023152">
    <property type="component" value="Unassembled WGS sequence"/>
</dbReference>
<dbReference type="GO" id="GO:0004842">
    <property type="term" value="F:ubiquitin-protein transferase activity"/>
    <property type="evidence" value="ECO:0007669"/>
    <property type="project" value="InterPro"/>
</dbReference>
<dbReference type="EMBL" id="ASPP01041839">
    <property type="protein sequence ID" value="ETO00144.1"/>
    <property type="molecule type" value="Genomic_DNA"/>
</dbReference>
<gene>
    <name evidence="2" type="ORF">RFI_37315</name>
</gene>
<evidence type="ECO:0000256" key="1">
    <source>
        <dbReference type="SAM" id="Phobius"/>
    </source>
</evidence>
<proteinExistence type="predicted"/>
<name>X6LEZ2_RETFI</name>
<keyword evidence="3" id="KW-1185">Reference proteome</keyword>
<dbReference type="AlphaFoldDB" id="X6LEZ2"/>
<keyword evidence="1" id="KW-0472">Membrane</keyword>
<sequence length="181" mass="21348">MRNLGGYKESEFQKALRTALARAKRIPKNEIPSYMDKYTPMKCVELNLKDLNCRHCMLICKTPSSWQMLLDHNVLQYTNTVYLFESKFAADTTTMTNYDHLHKIINCMEMGKTVVLYNLKGIHECLYDMLNQRYKTNSQGIYIYILYNIYTYIYILNIYGGKKKMVNFIAKLQQTVITMNI</sequence>
<keyword evidence="1" id="KW-1133">Transmembrane helix</keyword>
<evidence type="ECO:0000313" key="2">
    <source>
        <dbReference type="EMBL" id="ETO00144.1"/>
    </source>
</evidence>